<sequence length="103" mass="12175">MFSVIKVFLELCNSGEIIMGVLFLLIWLVLYAFWTNGAQRNDDFSLARMITSVLVWFFMVSNPGSPWRQFAGMVLVPYIFWEQMPQYDIRIKLFILAMYVIVY</sequence>
<reference evidence="2" key="1">
    <citation type="journal article" date="2020" name="Nature">
        <title>Giant virus diversity and host interactions through global metagenomics.</title>
        <authorList>
            <person name="Schulz F."/>
            <person name="Roux S."/>
            <person name="Paez-Espino D."/>
            <person name="Jungbluth S."/>
            <person name="Walsh D.A."/>
            <person name="Denef V.J."/>
            <person name="McMahon K.D."/>
            <person name="Konstantinidis K.T."/>
            <person name="Eloe-Fadrosh E.A."/>
            <person name="Kyrpides N.C."/>
            <person name="Woyke T."/>
        </authorList>
    </citation>
    <scope>NUCLEOTIDE SEQUENCE</scope>
    <source>
        <strain evidence="2">GVMAG-M-3300009161-52</strain>
    </source>
</reference>
<keyword evidence="1" id="KW-0472">Membrane</keyword>
<keyword evidence="1" id="KW-1133">Transmembrane helix</keyword>
<feature type="transmembrane region" description="Helical" evidence="1">
    <location>
        <begin position="46"/>
        <end position="64"/>
    </location>
</feature>
<keyword evidence="1" id="KW-0812">Transmembrane</keyword>
<protein>
    <submittedName>
        <fullName evidence="2">Uncharacterized protein</fullName>
    </submittedName>
</protein>
<evidence type="ECO:0000313" key="2">
    <source>
        <dbReference type="EMBL" id="QHT34237.1"/>
    </source>
</evidence>
<feature type="transmembrane region" description="Helical" evidence="1">
    <location>
        <begin position="17"/>
        <end position="34"/>
    </location>
</feature>
<evidence type="ECO:0000256" key="1">
    <source>
        <dbReference type="SAM" id="Phobius"/>
    </source>
</evidence>
<accession>A0A6C0EYL8</accession>
<name>A0A6C0EYL8_9ZZZZ</name>
<organism evidence="2">
    <name type="scientific">viral metagenome</name>
    <dbReference type="NCBI Taxonomy" id="1070528"/>
    <lineage>
        <taxon>unclassified sequences</taxon>
        <taxon>metagenomes</taxon>
        <taxon>organismal metagenomes</taxon>
    </lineage>
</organism>
<dbReference type="EMBL" id="MN738994">
    <property type="protein sequence ID" value="QHT34237.1"/>
    <property type="molecule type" value="Genomic_DNA"/>
</dbReference>
<dbReference type="AlphaFoldDB" id="A0A6C0EYL8"/>
<proteinExistence type="predicted"/>